<keyword evidence="3" id="KW-0670">Pyruvate</keyword>
<dbReference type="OrthoDB" id="9766552at2"/>
<dbReference type="Gene3D" id="3.40.50.10180">
    <property type="entry name" value="Glycerate kinase, MOFRL-like N-terminal domain"/>
    <property type="match status" value="1"/>
</dbReference>
<dbReference type="HOGENOM" id="CLU_032279_1_1_5"/>
<dbReference type="RefSeq" id="WP_011570286.1">
    <property type="nucleotide sequence ID" value="NC_008209.1"/>
</dbReference>
<evidence type="ECO:0000313" key="4">
    <source>
        <dbReference type="Proteomes" id="UP000007029"/>
    </source>
</evidence>
<dbReference type="InterPro" id="IPR037035">
    <property type="entry name" value="GK-like_C_sf"/>
</dbReference>
<dbReference type="InterPro" id="IPR038614">
    <property type="entry name" value="GK_N_sf"/>
</dbReference>
<dbReference type="Pfam" id="PF05161">
    <property type="entry name" value="MOFRL"/>
    <property type="match status" value="1"/>
</dbReference>
<feature type="domain" description="MOFRL" evidence="1">
    <location>
        <begin position="309"/>
        <end position="416"/>
    </location>
</feature>
<dbReference type="GO" id="GO:0005737">
    <property type="term" value="C:cytoplasm"/>
    <property type="evidence" value="ECO:0007669"/>
    <property type="project" value="TreeGrafter"/>
</dbReference>
<dbReference type="EMBL" id="CP000362">
    <property type="protein sequence ID" value="ABG33676.1"/>
    <property type="molecule type" value="Genomic_DNA"/>
</dbReference>
<dbReference type="Proteomes" id="UP000007029">
    <property type="component" value="Chromosome"/>
</dbReference>
<dbReference type="InterPro" id="IPR039760">
    <property type="entry name" value="MOFRL_protein"/>
</dbReference>
<dbReference type="InterPro" id="IPR025286">
    <property type="entry name" value="MOFRL_assoc_dom"/>
</dbReference>
<dbReference type="InterPro" id="IPR007835">
    <property type="entry name" value="MOFRL"/>
</dbReference>
<dbReference type="GO" id="GO:0016618">
    <property type="term" value="F:hydroxypyruvate reductase [NAD(P)H] activity"/>
    <property type="evidence" value="ECO:0007669"/>
    <property type="project" value="UniProtKB-EC"/>
</dbReference>
<dbReference type="Gene3D" id="3.40.1480.10">
    <property type="entry name" value="MOFRL domain"/>
    <property type="match status" value="1"/>
</dbReference>
<keyword evidence="3" id="KW-0560">Oxidoreductase</keyword>
<sequence>MLTDELSALKEAARQAFKAAVQRADPALAMRAALVRHPPPRPGLSGRTIVIAVGKAAPAMLRALLPRLDGRRHLICVTHRENDEQAPGAEVFRAGHPVPDSVGETASLRVIEALQQATSDDVVIALISGGGSALLPAPPDGVTLEDKQKLNRLLLENGLDIVQMNLIRQQVSRLKGGGLARLAAPAQVTAYILSDVVGDDLRAIASGPTVSPIGTTEDARDLLREAALFDRIPANIQAHLRVARTAPLPQDAVNHLIGGNRESVEAAAQYLSQHYDTKVIADPLIGDVNTAAASIFRVMKQEVTSRPRAILWGGETTVKIRGRGRGGRNQELALRVAALADKAPVTRPWVFLSGGTDGRDGPTDAAGGLVDQGTLSRIRAEGQAPTALLDQNDSNTALRLAGDLLITGPTGTNVADVQILLTGAA</sequence>
<dbReference type="GO" id="GO:0008887">
    <property type="term" value="F:glycerate kinase activity"/>
    <property type="evidence" value="ECO:0007669"/>
    <property type="project" value="InterPro"/>
</dbReference>
<name>Q160B7_ROSDO</name>
<dbReference type="EC" id="1.1.1.81" evidence="3"/>
<evidence type="ECO:0000313" key="3">
    <source>
        <dbReference type="EMBL" id="ABG33676.1"/>
    </source>
</evidence>
<dbReference type="STRING" id="375451.RD1_4241"/>
<gene>
    <name evidence="3" type="ordered locus">RD1_4241</name>
</gene>
<dbReference type="PANTHER" id="PTHR12227:SF0">
    <property type="entry name" value="GLYCERATE KINASE"/>
    <property type="match status" value="1"/>
</dbReference>
<organism evidence="3 4">
    <name type="scientific">Roseobacter denitrificans (strain ATCC 33942 / OCh 114)</name>
    <name type="common">Erythrobacter sp. (strain OCh 114)</name>
    <name type="synonym">Roseobacter denitrificans</name>
    <dbReference type="NCBI Taxonomy" id="375451"/>
    <lineage>
        <taxon>Bacteria</taxon>
        <taxon>Pseudomonadati</taxon>
        <taxon>Pseudomonadota</taxon>
        <taxon>Alphaproteobacteria</taxon>
        <taxon>Rhodobacterales</taxon>
        <taxon>Roseobacteraceae</taxon>
        <taxon>Roseobacter</taxon>
    </lineage>
</organism>
<keyword evidence="4" id="KW-1185">Reference proteome</keyword>
<evidence type="ECO:0000259" key="2">
    <source>
        <dbReference type="Pfam" id="PF13660"/>
    </source>
</evidence>
<evidence type="ECO:0000259" key="1">
    <source>
        <dbReference type="Pfam" id="PF05161"/>
    </source>
</evidence>
<dbReference type="eggNOG" id="COG2379">
    <property type="taxonomic scope" value="Bacteria"/>
</dbReference>
<protein>
    <submittedName>
        <fullName evidence="3">Hydroxypyruvate reductase, putative</fullName>
        <ecNumber evidence="3">1.1.1.81</ecNumber>
    </submittedName>
</protein>
<accession>Q160B7</accession>
<proteinExistence type="predicted"/>
<dbReference type="KEGG" id="rde:RD1_4241"/>
<dbReference type="Pfam" id="PF13660">
    <property type="entry name" value="DUF4147"/>
    <property type="match status" value="1"/>
</dbReference>
<dbReference type="SUPFAM" id="SSF82544">
    <property type="entry name" value="GckA/TtuD-like"/>
    <property type="match status" value="1"/>
</dbReference>
<feature type="domain" description="MOFRL-associated" evidence="2">
    <location>
        <begin position="13"/>
        <end position="241"/>
    </location>
</feature>
<dbReference type="PANTHER" id="PTHR12227">
    <property type="entry name" value="GLYCERATE KINASE"/>
    <property type="match status" value="1"/>
</dbReference>
<reference evidence="3 4" key="1">
    <citation type="journal article" date="2007" name="J. Bacteriol.">
        <title>The complete genome sequence of Roseobacter denitrificans reveals a mixotrophic rather than photosynthetic metabolism.</title>
        <authorList>
            <person name="Swingley W.D."/>
            <person name="Sadekar S."/>
            <person name="Mastrian S.D."/>
            <person name="Matthies H.J."/>
            <person name="Hao J."/>
            <person name="Ramos H."/>
            <person name="Acharya C.R."/>
            <person name="Conrad A.L."/>
            <person name="Taylor H.L."/>
            <person name="Dejesa L.C."/>
            <person name="Shah M.K."/>
            <person name="O'huallachain M.E."/>
            <person name="Lince M.T."/>
            <person name="Blankenship R.E."/>
            <person name="Beatty J.T."/>
            <person name="Touchman J.W."/>
        </authorList>
    </citation>
    <scope>NUCLEOTIDE SEQUENCE [LARGE SCALE GENOMIC DNA]</scope>
    <source>
        <strain evidence="4">ATCC 33942 / OCh 114</strain>
    </source>
</reference>
<dbReference type="AlphaFoldDB" id="Q160B7"/>